<comment type="caution">
    <text evidence="2">The sequence shown here is derived from an EMBL/GenBank/DDBJ whole genome shotgun (WGS) entry which is preliminary data.</text>
</comment>
<keyword evidence="3" id="KW-1185">Reference proteome</keyword>
<protein>
    <submittedName>
        <fullName evidence="2">Uncharacterized protein</fullName>
    </submittedName>
</protein>
<proteinExistence type="predicted"/>
<accession>A0A4Y8CPA8</accession>
<name>A0A4Y8CPA8_9HELO</name>
<evidence type="ECO:0000313" key="2">
    <source>
        <dbReference type="EMBL" id="TEY40326.1"/>
    </source>
</evidence>
<sequence length="95" mass="10539">MSIFSPISKRPSIPQSSHPSSLQYDAPLFLYATPLATHPESTQDSRLKTTLGSCTTVPYKHRTVPQPFQNISLLLLLDETAKLGVQTSYNSYKLS</sequence>
<reference evidence="2 3" key="1">
    <citation type="submission" date="2017-11" db="EMBL/GenBank/DDBJ databases">
        <title>Comparative genomics of Botrytis spp.</title>
        <authorList>
            <person name="Valero-Jimenez C.A."/>
            <person name="Tapia P."/>
            <person name="Veloso J."/>
            <person name="Silva-Moreno E."/>
            <person name="Staats M."/>
            <person name="Valdes J.H."/>
            <person name="Van Kan J.A.L."/>
        </authorList>
    </citation>
    <scope>NUCLEOTIDE SEQUENCE [LARGE SCALE GENOMIC DNA]</scope>
    <source>
        <strain evidence="2 3">MUCL2830</strain>
    </source>
</reference>
<feature type="region of interest" description="Disordered" evidence="1">
    <location>
        <begin position="1"/>
        <end position="21"/>
    </location>
</feature>
<evidence type="ECO:0000256" key="1">
    <source>
        <dbReference type="SAM" id="MobiDB-lite"/>
    </source>
</evidence>
<organism evidence="2 3">
    <name type="scientific">Botryotinia calthae</name>
    <dbReference type="NCBI Taxonomy" id="38488"/>
    <lineage>
        <taxon>Eukaryota</taxon>
        <taxon>Fungi</taxon>
        <taxon>Dikarya</taxon>
        <taxon>Ascomycota</taxon>
        <taxon>Pezizomycotina</taxon>
        <taxon>Leotiomycetes</taxon>
        <taxon>Helotiales</taxon>
        <taxon>Sclerotiniaceae</taxon>
        <taxon>Botryotinia</taxon>
    </lineage>
</organism>
<gene>
    <name evidence="2" type="ORF">BOTCAL_0438g00060</name>
</gene>
<dbReference type="EMBL" id="PHWZ01000437">
    <property type="protein sequence ID" value="TEY40326.1"/>
    <property type="molecule type" value="Genomic_DNA"/>
</dbReference>
<dbReference type="Proteomes" id="UP000297299">
    <property type="component" value="Unassembled WGS sequence"/>
</dbReference>
<evidence type="ECO:0000313" key="3">
    <source>
        <dbReference type="Proteomes" id="UP000297299"/>
    </source>
</evidence>
<dbReference type="AlphaFoldDB" id="A0A4Y8CPA8"/>